<dbReference type="Pfam" id="PF04964">
    <property type="entry name" value="Flp_Fap"/>
    <property type="match status" value="1"/>
</dbReference>
<organism evidence="2 3">
    <name type="scientific">Pseudomonas gingeri</name>
    <dbReference type="NCBI Taxonomy" id="117681"/>
    <lineage>
        <taxon>Bacteria</taxon>
        <taxon>Pseudomonadati</taxon>
        <taxon>Pseudomonadota</taxon>
        <taxon>Gammaproteobacteria</taxon>
        <taxon>Pseudomonadales</taxon>
        <taxon>Pseudomonadaceae</taxon>
        <taxon>Pseudomonas</taxon>
    </lineage>
</organism>
<evidence type="ECO:0000256" key="1">
    <source>
        <dbReference type="SAM" id="Phobius"/>
    </source>
</evidence>
<dbReference type="RefSeq" id="WP_103497771.1">
    <property type="nucleotide sequence ID" value="NZ_JACAQA010000011.1"/>
</dbReference>
<evidence type="ECO:0000313" key="3">
    <source>
        <dbReference type="Proteomes" id="UP000522864"/>
    </source>
</evidence>
<keyword evidence="1" id="KW-1133">Transmembrane helix</keyword>
<dbReference type="AlphaFoldDB" id="A0A7Y7WSM3"/>
<dbReference type="Proteomes" id="UP000522864">
    <property type="component" value="Unassembled WGS sequence"/>
</dbReference>
<dbReference type="EMBL" id="JACAQA010000011">
    <property type="protein sequence ID" value="NWB86530.1"/>
    <property type="molecule type" value="Genomic_DNA"/>
</dbReference>
<protein>
    <submittedName>
        <fullName evidence="2">Flp family type IVb pilin</fullName>
    </submittedName>
</protein>
<evidence type="ECO:0000313" key="2">
    <source>
        <dbReference type="EMBL" id="NWB86530.1"/>
    </source>
</evidence>
<reference evidence="2 3" key="1">
    <citation type="submission" date="2020-04" db="EMBL/GenBank/DDBJ databases">
        <title>Molecular characterization of pseudomonads from Agaricus bisporus reveal novel blotch 2 pathogens in Western Europe.</title>
        <authorList>
            <person name="Taparia T."/>
            <person name="Krijger M."/>
            <person name="Haynes E."/>
            <person name="Elpinstone J.G."/>
            <person name="Noble R."/>
            <person name="Van Der Wolf J."/>
        </authorList>
    </citation>
    <scope>NUCLEOTIDE SEQUENCE [LARGE SCALE GENOMIC DNA]</scope>
    <source>
        <strain evidence="2 3">G9001</strain>
    </source>
</reference>
<proteinExistence type="predicted"/>
<dbReference type="InterPro" id="IPR007047">
    <property type="entry name" value="Flp_Fap"/>
</dbReference>
<gene>
    <name evidence="2" type="ORF">HX830_16775</name>
</gene>
<keyword evidence="1" id="KW-0812">Transmembrane</keyword>
<comment type="caution">
    <text evidence="2">The sequence shown here is derived from an EMBL/GenBank/DDBJ whole genome shotgun (WGS) entry which is preliminary data.</text>
</comment>
<keyword evidence="1" id="KW-0472">Membrane</keyword>
<feature type="transmembrane region" description="Helical" evidence="1">
    <location>
        <begin position="25"/>
        <end position="43"/>
    </location>
</feature>
<name>A0A7Y7WSM3_9PSED</name>
<accession>A0A7Y7WSM3</accession>
<sequence length="63" mass="6715">MLLNIVLRLFIKAQLFAEDKEAASGIEYAIVAAMVAAVIGIFMDPISTKVKSIFTAIQTGIGT</sequence>